<comment type="caution">
    <text evidence="4">The sequence shown here is derived from an EMBL/GenBank/DDBJ whole genome shotgun (WGS) entry which is preliminary data.</text>
</comment>
<sequence>MKAILSIQFRRRLMLGLSFFISLSINATASQDSARITINESNISIEAVLRKIEAQAGVAFYYAIKDLDGHDILPNVSLKKASIDEALSVILKGRRLSWKNTDGGIVLFPQRIQTPQKNMIESPIYDTISKPLIKGTVISDEGLPMVGATVLIKGTNIGTVTNSNGQFVLKDGDAGAIVIVSYTGYASQELKVRPREVFSVRLNREIGSLDETIVIGYGNTSRRFNTGSVSKVSSEEISRQPVSNPISTLQGRVSGAFITTQNGLPGGNVKVVIRGKGSIAAGTEPLYIVDGVPFTSTPLNTFNPEFTTINGPVSPLNSIPPSEIESIEVLKDADATAIYGSRGANGIVLITTKKGKPGRTTLNFNSYIGFSKIARKPKFLDLNQFLELRREGFRNDTLMPTRALAPDLVLWDTTHQTDWFDYILGGTAPINQYELSLTGGNKQTNFSIGLNYRREGTILPGEQKYKRLGSHLNLNHTSINSNFQIGLTVSFSADKNTLIRNIDAVGIASLAPNYPIYNMDGSLNWEIPLNPVAWLKQKSNSETDNLIANLSLRYTVVPGLNLKLSGGYSRLNMDLMSTLPKSSQWPVLSPVSSASFGNGRNTNYLLEPQAEYSTQIKRNNFKVLIGGTLQHNVSRNNAVKGTNYSNETLLENIGYAGNVEYATNIRSEYKYLSGFGRINYIYNAKYLISANFRRDGSTRFGKDNRYGNFWALGAGWVFSNEEFVRDFRSLLSFGKLRASYGVTGNDQIGNYQYLATYSSGMQYLGAATLQPSLLANAEYGWEANKKFETALELGFCKERIFLTIASYFNRSTNQLVAYPVPFSSGFGSYQANLPAVIVNRGWEIDVSSTNINSNGFLWTTSFNVTFQKNVLRSFPNIKYSSYANTYVVGEDLSVVKRLRFMGINSQTGVAAFEDVNKDGKLSFPDDYIPVGKISPQYFGGLENNLAYKGVQFSLFFQFVKQDALDNLLLTGTPPNSSSNSYANVLSRWRSPGDITDIQRATVKSGTTAYNAIQSLRNSSMQLIDASFVRLKNISMSYSFPSSLTNKIKIQKLRIYAEGQNVATFSIAKDVDPETVNGLNLTVPVLRTWAAGFQITL</sequence>
<keyword evidence="1" id="KW-0812">Transmembrane</keyword>
<dbReference type="NCBIfam" id="TIGR04056">
    <property type="entry name" value="OMP_RagA_SusC"/>
    <property type="match status" value="1"/>
</dbReference>
<dbReference type="PROSITE" id="PS52016">
    <property type="entry name" value="TONB_DEPENDENT_REC_3"/>
    <property type="match status" value="1"/>
</dbReference>
<dbReference type="EMBL" id="RPDH01000001">
    <property type="protein sequence ID" value="RPE12041.1"/>
    <property type="molecule type" value="Genomic_DNA"/>
</dbReference>
<proteinExistence type="inferred from homology"/>
<reference evidence="4 5" key="1">
    <citation type="submission" date="2018-11" db="EMBL/GenBank/DDBJ databases">
        <title>Chitinophaga lutea sp.nov., isolate from arsenic contaminated soil.</title>
        <authorList>
            <person name="Zong Y."/>
        </authorList>
    </citation>
    <scope>NUCLEOTIDE SEQUENCE [LARGE SCALE GENOMIC DNA]</scope>
    <source>
        <strain evidence="4 5">ZY74</strain>
    </source>
</reference>
<comment type="subcellular location">
    <subcellularLocation>
        <location evidence="1">Cell outer membrane</location>
        <topology evidence="1">Multi-pass membrane protein</topology>
    </subcellularLocation>
</comment>
<dbReference type="Proteomes" id="UP000278351">
    <property type="component" value="Unassembled WGS sequence"/>
</dbReference>
<protein>
    <submittedName>
        <fullName evidence="4">SusC/RagA family TonB-linked outer membrane protein</fullName>
    </submittedName>
</protein>
<dbReference type="RefSeq" id="WP_123844456.1">
    <property type="nucleotide sequence ID" value="NZ_RPDH01000001.1"/>
</dbReference>
<organism evidence="4 5">
    <name type="scientific">Chitinophaga lutea</name>
    <dbReference type="NCBI Taxonomy" id="2488634"/>
    <lineage>
        <taxon>Bacteria</taxon>
        <taxon>Pseudomonadati</taxon>
        <taxon>Bacteroidota</taxon>
        <taxon>Chitinophagia</taxon>
        <taxon>Chitinophagales</taxon>
        <taxon>Chitinophagaceae</taxon>
        <taxon>Chitinophaga</taxon>
    </lineage>
</organism>
<dbReference type="InterPro" id="IPR039426">
    <property type="entry name" value="TonB-dep_rcpt-like"/>
</dbReference>
<dbReference type="GO" id="GO:0009279">
    <property type="term" value="C:cell outer membrane"/>
    <property type="evidence" value="ECO:0007669"/>
    <property type="project" value="UniProtKB-SubCell"/>
</dbReference>
<comment type="similarity">
    <text evidence="1">Belongs to the TonB-dependent receptor family.</text>
</comment>
<dbReference type="InterPro" id="IPR037066">
    <property type="entry name" value="Plug_dom_sf"/>
</dbReference>
<feature type="chain" id="PRO_5018279976" evidence="2">
    <location>
        <begin position="30"/>
        <end position="1096"/>
    </location>
</feature>
<keyword evidence="2" id="KW-0732">Signal</keyword>
<feature type="signal peptide" evidence="2">
    <location>
        <begin position="1"/>
        <end position="29"/>
    </location>
</feature>
<dbReference type="AlphaFoldDB" id="A0A3N4Q3J6"/>
<dbReference type="Pfam" id="PF07715">
    <property type="entry name" value="Plug"/>
    <property type="match status" value="1"/>
</dbReference>
<evidence type="ECO:0000313" key="5">
    <source>
        <dbReference type="Proteomes" id="UP000278351"/>
    </source>
</evidence>
<keyword evidence="5" id="KW-1185">Reference proteome</keyword>
<evidence type="ECO:0000256" key="1">
    <source>
        <dbReference type="PROSITE-ProRule" id="PRU01360"/>
    </source>
</evidence>
<dbReference type="InterPro" id="IPR023997">
    <property type="entry name" value="TonB-dep_OMP_SusC/RagA_CS"/>
</dbReference>
<keyword evidence="1" id="KW-1134">Transmembrane beta strand</keyword>
<evidence type="ECO:0000313" key="4">
    <source>
        <dbReference type="EMBL" id="RPE12041.1"/>
    </source>
</evidence>
<keyword evidence="1" id="KW-0813">Transport</keyword>
<evidence type="ECO:0000259" key="3">
    <source>
        <dbReference type="Pfam" id="PF07715"/>
    </source>
</evidence>
<dbReference type="InterPro" id="IPR023996">
    <property type="entry name" value="TonB-dep_OMP_SusC/RagA"/>
</dbReference>
<gene>
    <name evidence="4" type="ORF">EGT74_00345</name>
</gene>
<evidence type="ECO:0000256" key="2">
    <source>
        <dbReference type="SAM" id="SignalP"/>
    </source>
</evidence>
<feature type="domain" description="TonB-dependent receptor plug" evidence="3">
    <location>
        <begin position="225"/>
        <end position="347"/>
    </location>
</feature>
<dbReference type="InterPro" id="IPR008969">
    <property type="entry name" value="CarboxyPept-like_regulatory"/>
</dbReference>
<dbReference type="Gene3D" id="2.60.40.1120">
    <property type="entry name" value="Carboxypeptidase-like, regulatory domain"/>
    <property type="match status" value="1"/>
</dbReference>
<dbReference type="SUPFAM" id="SSF49464">
    <property type="entry name" value="Carboxypeptidase regulatory domain-like"/>
    <property type="match status" value="1"/>
</dbReference>
<dbReference type="OrthoDB" id="9768177at2"/>
<dbReference type="NCBIfam" id="TIGR04057">
    <property type="entry name" value="SusC_RagA_signa"/>
    <property type="match status" value="1"/>
</dbReference>
<name>A0A3N4Q3J6_9BACT</name>
<dbReference type="Pfam" id="PF13715">
    <property type="entry name" value="CarbopepD_reg_2"/>
    <property type="match status" value="1"/>
</dbReference>
<keyword evidence="1" id="KW-0472">Membrane</keyword>
<dbReference type="InterPro" id="IPR012910">
    <property type="entry name" value="Plug_dom"/>
</dbReference>
<dbReference type="Gene3D" id="2.170.130.10">
    <property type="entry name" value="TonB-dependent receptor, plug domain"/>
    <property type="match status" value="1"/>
</dbReference>
<keyword evidence="1" id="KW-0998">Cell outer membrane</keyword>
<dbReference type="SUPFAM" id="SSF56935">
    <property type="entry name" value="Porins"/>
    <property type="match status" value="1"/>
</dbReference>
<accession>A0A3N4Q3J6</accession>